<feature type="coiled-coil region" evidence="3">
    <location>
        <begin position="725"/>
        <end position="752"/>
    </location>
</feature>
<name>A0AAP0RET3_LIQFO</name>
<keyword evidence="5" id="KW-1133">Transmembrane helix</keyword>
<comment type="caution">
    <text evidence="8">The sequence shown here is derived from an EMBL/GenBank/DDBJ whole genome shotgun (WGS) entry which is preliminary data.</text>
</comment>
<evidence type="ECO:0000256" key="1">
    <source>
        <dbReference type="ARBA" id="ARBA00025793"/>
    </source>
</evidence>
<feature type="compositionally biased region" description="Polar residues" evidence="4">
    <location>
        <begin position="803"/>
        <end position="814"/>
    </location>
</feature>
<feature type="chain" id="PRO_5042930559" description="Formin-like protein" evidence="6">
    <location>
        <begin position="28"/>
        <end position="847"/>
    </location>
</feature>
<keyword evidence="6" id="KW-0732">Signal</keyword>
<evidence type="ECO:0000259" key="7">
    <source>
        <dbReference type="PROSITE" id="PS51444"/>
    </source>
</evidence>
<feature type="compositionally biased region" description="Pro residues" evidence="4">
    <location>
        <begin position="298"/>
        <end position="336"/>
    </location>
</feature>
<feature type="region of interest" description="Disordered" evidence="4">
    <location>
        <begin position="252"/>
        <end position="376"/>
    </location>
</feature>
<feature type="region of interest" description="Disordered" evidence="4">
    <location>
        <begin position="182"/>
        <end position="224"/>
    </location>
</feature>
<keyword evidence="5" id="KW-0812">Transmembrane</keyword>
<feature type="signal peptide" evidence="6">
    <location>
        <begin position="1"/>
        <end position="27"/>
    </location>
</feature>
<feature type="compositionally biased region" description="Low complexity" evidence="4">
    <location>
        <begin position="838"/>
        <end position="847"/>
    </location>
</feature>
<feature type="domain" description="FH2" evidence="7">
    <location>
        <begin position="368"/>
        <end position="812"/>
    </location>
</feature>
<protein>
    <recommendedName>
        <fullName evidence="2">Formin-like protein</fullName>
    </recommendedName>
</protein>
<evidence type="ECO:0000256" key="2">
    <source>
        <dbReference type="RuleBase" id="RU361260"/>
    </source>
</evidence>
<dbReference type="SUPFAM" id="SSF101447">
    <property type="entry name" value="Formin homology 2 domain (FH2 domain)"/>
    <property type="match status" value="1"/>
</dbReference>
<organism evidence="8 9">
    <name type="scientific">Liquidambar formosana</name>
    <name type="common">Formosan gum</name>
    <dbReference type="NCBI Taxonomy" id="63359"/>
    <lineage>
        <taxon>Eukaryota</taxon>
        <taxon>Viridiplantae</taxon>
        <taxon>Streptophyta</taxon>
        <taxon>Embryophyta</taxon>
        <taxon>Tracheophyta</taxon>
        <taxon>Spermatophyta</taxon>
        <taxon>Magnoliopsida</taxon>
        <taxon>eudicotyledons</taxon>
        <taxon>Gunneridae</taxon>
        <taxon>Pentapetalae</taxon>
        <taxon>Saxifragales</taxon>
        <taxon>Altingiaceae</taxon>
        <taxon>Liquidambar</taxon>
    </lineage>
</organism>
<dbReference type="AlphaFoldDB" id="A0AAP0RET3"/>
<evidence type="ECO:0000256" key="5">
    <source>
        <dbReference type="SAM" id="Phobius"/>
    </source>
</evidence>
<dbReference type="InterPro" id="IPR042201">
    <property type="entry name" value="FH2_Formin_sf"/>
</dbReference>
<dbReference type="InterPro" id="IPR027643">
    <property type="entry name" value="Formin-like_plant"/>
</dbReference>
<keyword evidence="5" id="KW-0472">Membrane</keyword>
<evidence type="ECO:0000256" key="6">
    <source>
        <dbReference type="SAM" id="SignalP"/>
    </source>
</evidence>
<keyword evidence="3" id="KW-0175">Coiled coil</keyword>
<evidence type="ECO:0000313" key="8">
    <source>
        <dbReference type="EMBL" id="KAK9276224.1"/>
    </source>
</evidence>
<sequence>MAPILQPWLFLHLFFLFFTSVVNFSVGQPQNIETFYPFELPPPVIPAPITPSSPPISPPLTPTKQPLPPSSPPLQPPPPTSSSNKTIAKAVAATAASTLVVAGLVFFLFQRYAVARRQQEETGGAGFHGGDTGLPYNGFARADGNLKGLIVDESGLDVLYWRKLQGGNKKNSLRKEALQIDSRAEDEEEEKRVIRKASRRKKPEDIQESRLFRGISSTSRSQVWPEEVKDPYPIVASTPPYVGIALKAEEKPELSIQPQPPPPPPPSPPPPTPPPPLPPTLPPPPPQTVLAIPKKQNPAPPPPPPPIPAKKNPAPPPPPPPIPAKKNPAPPPPPPKTGALASSLKPPPSPKEIPSNGKPVASSSGKGVAETGNGQVKLKPLHWDKVNANVDHSMVWDKIDGGSFRFDGDLMEALFGYVASNRKSPPRSNNSLNPSSVSSAPSVKIFILDSRKSQNTAIVLRSLAVSREEIINALIEGQGLNADTLEKLTRISPTKEEESQILSFDGDPTRLAVAESFLFRLLKAVPSAFARLNAMLFRLNYDSEILLLKESLQTLELGCKELRTRGLFLKLLEAILKAGNRMNAGTARGNAQAFNLTALRKLSDVKSTDGKTTLLHFVVEEVVRSEGKRCVLNKNRSLSRNSSRSSSSSSSLHSENSESKEEREKEYIMLGLPVVGGISSEFSNVKKAATIDYNSFAATCSALTAHVAEIRQIVTQCAANGGGFAREMKGFLEAAEEELKLVREEQTRVMELVKRTTEYYQAGASKDREAHPLQLFVIVKDFLSMVDGVCVDISRNRQKRKTATASVGSSSPNSPRVLRTPVRFPNLPEHFMSEKSRSVSSDSSDDF</sequence>
<dbReference type="PANTHER" id="PTHR23213">
    <property type="entry name" value="FORMIN-RELATED"/>
    <property type="match status" value="1"/>
</dbReference>
<feature type="compositionally biased region" description="Pro residues" evidence="4">
    <location>
        <begin position="47"/>
        <end position="80"/>
    </location>
</feature>
<dbReference type="Proteomes" id="UP001415857">
    <property type="component" value="Unassembled WGS sequence"/>
</dbReference>
<feature type="compositionally biased region" description="Low complexity" evidence="4">
    <location>
        <begin position="634"/>
        <end position="654"/>
    </location>
</feature>
<reference evidence="8 9" key="1">
    <citation type="journal article" date="2024" name="Plant J.">
        <title>Genome sequences and population genomics reveal climatic adaptation and genomic divergence between two closely related sweetgum species.</title>
        <authorList>
            <person name="Xu W.Q."/>
            <person name="Ren C.Q."/>
            <person name="Zhang X.Y."/>
            <person name="Comes H.P."/>
            <person name="Liu X.H."/>
            <person name="Li Y.G."/>
            <person name="Kettle C.J."/>
            <person name="Jalonen R."/>
            <person name="Gaisberger H."/>
            <person name="Ma Y.Z."/>
            <person name="Qiu Y.X."/>
        </authorList>
    </citation>
    <scope>NUCLEOTIDE SEQUENCE [LARGE SCALE GENOMIC DNA]</scope>
    <source>
        <strain evidence="8">Hangzhou</strain>
    </source>
</reference>
<dbReference type="EMBL" id="JBBPBK010000010">
    <property type="protein sequence ID" value="KAK9276224.1"/>
    <property type="molecule type" value="Genomic_DNA"/>
</dbReference>
<feature type="region of interest" description="Disordered" evidence="4">
    <location>
        <begin position="634"/>
        <end position="663"/>
    </location>
</feature>
<accession>A0AAP0RET3</accession>
<evidence type="ECO:0000256" key="4">
    <source>
        <dbReference type="SAM" id="MobiDB-lite"/>
    </source>
</evidence>
<dbReference type="Gene3D" id="1.20.58.2220">
    <property type="entry name" value="Formin, FH2 domain"/>
    <property type="match status" value="1"/>
</dbReference>
<feature type="region of interest" description="Disordered" evidence="4">
    <location>
        <begin position="47"/>
        <end position="85"/>
    </location>
</feature>
<dbReference type="Pfam" id="PF02181">
    <property type="entry name" value="FH2"/>
    <property type="match status" value="1"/>
</dbReference>
<dbReference type="GO" id="GO:0051015">
    <property type="term" value="F:actin filament binding"/>
    <property type="evidence" value="ECO:0007669"/>
    <property type="project" value="InterPro"/>
</dbReference>
<comment type="similarity">
    <text evidence="1">Belongs to the formin-like family. Class-I subfamily.</text>
</comment>
<keyword evidence="9" id="KW-1185">Reference proteome</keyword>
<proteinExistence type="inferred from homology"/>
<dbReference type="PANTHER" id="PTHR23213:SF354">
    <property type="entry name" value="FORMIN-LIKE PROTEIN 4"/>
    <property type="match status" value="1"/>
</dbReference>
<dbReference type="GO" id="GO:0045010">
    <property type="term" value="P:actin nucleation"/>
    <property type="evidence" value="ECO:0007669"/>
    <property type="project" value="InterPro"/>
</dbReference>
<evidence type="ECO:0000256" key="3">
    <source>
        <dbReference type="SAM" id="Coils"/>
    </source>
</evidence>
<dbReference type="SMART" id="SM00498">
    <property type="entry name" value="FH2"/>
    <property type="match status" value="1"/>
</dbReference>
<dbReference type="InterPro" id="IPR015425">
    <property type="entry name" value="FH2_Formin"/>
</dbReference>
<feature type="compositionally biased region" description="Pro residues" evidence="4">
    <location>
        <begin position="258"/>
        <end position="287"/>
    </location>
</feature>
<feature type="transmembrane region" description="Helical" evidence="5">
    <location>
        <begin position="87"/>
        <end position="109"/>
    </location>
</feature>
<feature type="region of interest" description="Disordered" evidence="4">
    <location>
        <begin position="800"/>
        <end position="847"/>
    </location>
</feature>
<dbReference type="PROSITE" id="PS51444">
    <property type="entry name" value="FH2"/>
    <property type="match status" value="1"/>
</dbReference>
<evidence type="ECO:0000313" key="9">
    <source>
        <dbReference type="Proteomes" id="UP001415857"/>
    </source>
</evidence>
<gene>
    <name evidence="8" type="ORF">L1049_005755</name>
</gene>
<feature type="compositionally biased region" description="Basic and acidic residues" evidence="4">
    <location>
        <begin position="202"/>
        <end position="211"/>
    </location>
</feature>